<dbReference type="SUPFAM" id="SSF51735">
    <property type="entry name" value="NAD(P)-binding Rossmann-fold domains"/>
    <property type="match status" value="1"/>
</dbReference>
<gene>
    <name evidence="1" type="ORF">JAO78_009105</name>
</gene>
<accession>A0ABS8C4R1</accession>
<comment type="caution">
    <text evidence="1">The sequence shown here is derived from an EMBL/GenBank/DDBJ whole genome shotgun (WGS) entry which is preliminary data.</text>
</comment>
<protein>
    <submittedName>
        <fullName evidence="1">Epimerase</fullName>
    </submittedName>
</protein>
<dbReference type="Proteomes" id="UP000633814">
    <property type="component" value="Unassembled WGS sequence"/>
</dbReference>
<sequence>MTNKVVIIGCGWLGQQLAKPLVHAGYQVFGSRQSSASAAALPEPIQGFTLALNQPLLEIDKLLAMLADAWVICSIAPGRSSPTGYVSALQQLAKLCQQAGFRGGIHFSSTGVYQGVDGQLNEQTTLSDTQPRAVLLAEGEQALQQQGNWLTLRLGGLMGPGRHPARFTQGKRLADAQQPVNMLHSAEVVQAVLALLPVWPLSQPCYNLSSPALVSKQAFYHAATAALGLPDSAFDTETAAPWRKVESLAIERDTPFRYRYRDARDALADCL</sequence>
<dbReference type="EMBL" id="JAEINI020000005">
    <property type="protein sequence ID" value="MCB5226970.1"/>
    <property type="molecule type" value="Genomic_DNA"/>
</dbReference>
<reference evidence="1 2" key="1">
    <citation type="submission" date="2021-10" db="EMBL/GenBank/DDBJ databases">
        <title>Alishewanella koreense sp. nov. isolated from seawater of southwestern coast in South Korea and the proposal for the reclassification of Rheinheimera perlucida and Rheinheimera tuosuensis as Arsukibacterium perlucida and Arsukibacterium tuosuensis.</title>
        <authorList>
            <person name="Kim K.H."/>
            <person name="Ruan W."/>
            <person name="Kim K.R."/>
            <person name="Baek J.H."/>
            <person name="Jeon C.O."/>
        </authorList>
    </citation>
    <scope>NUCLEOTIDE SEQUENCE [LARGE SCALE GENOMIC DNA]</scope>
    <source>
        <strain evidence="1 2">16-MA</strain>
    </source>
</reference>
<evidence type="ECO:0000313" key="2">
    <source>
        <dbReference type="Proteomes" id="UP000633814"/>
    </source>
</evidence>
<proteinExistence type="predicted"/>
<dbReference type="Gene3D" id="3.40.50.720">
    <property type="entry name" value="NAD(P)-binding Rossmann-like Domain"/>
    <property type="match status" value="1"/>
</dbReference>
<dbReference type="PANTHER" id="PTHR48079">
    <property type="entry name" value="PROTEIN YEEZ"/>
    <property type="match status" value="1"/>
</dbReference>
<keyword evidence="2" id="KW-1185">Reference proteome</keyword>
<dbReference type="PANTHER" id="PTHR48079:SF6">
    <property type="entry name" value="NAD(P)-BINDING DOMAIN-CONTAINING PROTEIN-RELATED"/>
    <property type="match status" value="1"/>
</dbReference>
<dbReference type="InterPro" id="IPR036291">
    <property type="entry name" value="NAD(P)-bd_dom_sf"/>
</dbReference>
<organism evidence="1 2">
    <name type="scientific">Alishewanella maricola</name>
    <dbReference type="NCBI Taxonomy" id="2795740"/>
    <lineage>
        <taxon>Bacteria</taxon>
        <taxon>Pseudomonadati</taxon>
        <taxon>Pseudomonadota</taxon>
        <taxon>Gammaproteobacteria</taxon>
        <taxon>Alteromonadales</taxon>
        <taxon>Alteromonadaceae</taxon>
        <taxon>Alishewanella</taxon>
    </lineage>
</organism>
<dbReference type="InterPro" id="IPR051783">
    <property type="entry name" value="NAD(P)-dependent_oxidoreduct"/>
</dbReference>
<dbReference type="RefSeq" id="WP_226751035.1">
    <property type="nucleotide sequence ID" value="NZ_JAEINI020000005.1"/>
</dbReference>
<name>A0ABS8C4R1_9ALTE</name>
<evidence type="ECO:0000313" key="1">
    <source>
        <dbReference type="EMBL" id="MCB5226970.1"/>
    </source>
</evidence>